<dbReference type="PhylomeDB" id="B3MW65"/>
<evidence type="ECO:0000313" key="2">
    <source>
        <dbReference type="EMBL" id="EDV35210.1"/>
    </source>
</evidence>
<reference evidence="2 3" key="1">
    <citation type="journal article" date="2007" name="Nature">
        <title>Evolution of genes and genomes on the Drosophila phylogeny.</title>
        <authorList>
            <consortium name="Drosophila 12 Genomes Consortium"/>
            <person name="Clark A.G."/>
            <person name="Eisen M.B."/>
            <person name="Smith D.R."/>
            <person name="Bergman C.M."/>
            <person name="Oliver B."/>
            <person name="Markow T.A."/>
            <person name="Kaufman T.C."/>
            <person name="Kellis M."/>
            <person name="Gelbart W."/>
            <person name="Iyer V.N."/>
            <person name="Pollard D.A."/>
            <person name="Sackton T.B."/>
            <person name="Larracuente A.M."/>
            <person name="Singh N.D."/>
            <person name="Abad J.P."/>
            <person name="Abt D.N."/>
            <person name="Adryan B."/>
            <person name="Aguade M."/>
            <person name="Akashi H."/>
            <person name="Anderson W.W."/>
            <person name="Aquadro C.F."/>
            <person name="Ardell D.H."/>
            <person name="Arguello R."/>
            <person name="Artieri C.G."/>
            <person name="Barbash D.A."/>
            <person name="Barker D."/>
            <person name="Barsanti P."/>
            <person name="Batterham P."/>
            <person name="Batzoglou S."/>
            <person name="Begun D."/>
            <person name="Bhutkar A."/>
            <person name="Blanco E."/>
            <person name="Bosak S.A."/>
            <person name="Bradley R.K."/>
            <person name="Brand A.D."/>
            <person name="Brent M.R."/>
            <person name="Brooks A.N."/>
            <person name="Brown R.H."/>
            <person name="Butlin R.K."/>
            <person name="Caggese C."/>
            <person name="Calvi B.R."/>
            <person name="Bernardo de Carvalho A."/>
            <person name="Caspi A."/>
            <person name="Castrezana S."/>
            <person name="Celniker S.E."/>
            <person name="Chang J.L."/>
            <person name="Chapple C."/>
            <person name="Chatterji S."/>
            <person name="Chinwalla A."/>
            <person name="Civetta A."/>
            <person name="Clifton S.W."/>
            <person name="Comeron J.M."/>
            <person name="Costello J.C."/>
            <person name="Coyne J.A."/>
            <person name="Daub J."/>
            <person name="David R.G."/>
            <person name="Delcher A.L."/>
            <person name="Delehaunty K."/>
            <person name="Do C.B."/>
            <person name="Ebling H."/>
            <person name="Edwards K."/>
            <person name="Eickbush T."/>
            <person name="Evans J.D."/>
            <person name="Filipski A."/>
            <person name="Findeiss S."/>
            <person name="Freyhult E."/>
            <person name="Fulton L."/>
            <person name="Fulton R."/>
            <person name="Garcia A.C."/>
            <person name="Gardiner A."/>
            <person name="Garfield D.A."/>
            <person name="Garvin B.E."/>
            <person name="Gibson G."/>
            <person name="Gilbert D."/>
            <person name="Gnerre S."/>
            <person name="Godfrey J."/>
            <person name="Good R."/>
            <person name="Gotea V."/>
            <person name="Gravely B."/>
            <person name="Greenberg A.J."/>
            <person name="Griffiths-Jones S."/>
            <person name="Gross S."/>
            <person name="Guigo R."/>
            <person name="Gustafson E.A."/>
            <person name="Haerty W."/>
            <person name="Hahn M.W."/>
            <person name="Halligan D.L."/>
            <person name="Halpern A.L."/>
            <person name="Halter G.M."/>
            <person name="Han M.V."/>
            <person name="Heger A."/>
            <person name="Hillier L."/>
            <person name="Hinrichs A.S."/>
            <person name="Holmes I."/>
            <person name="Hoskins R.A."/>
            <person name="Hubisz M.J."/>
            <person name="Hultmark D."/>
            <person name="Huntley M.A."/>
            <person name="Jaffe D.B."/>
            <person name="Jagadeeshan S."/>
            <person name="Jeck W.R."/>
            <person name="Johnson J."/>
            <person name="Jones C.D."/>
            <person name="Jordan W.C."/>
            <person name="Karpen G.H."/>
            <person name="Kataoka E."/>
            <person name="Keightley P.D."/>
            <person name="Kheradpour P."/>
            <person name="Kirkness E.F."/>
            <person name="Koerich L.B."/>
            <person name="Kristiansen K."/>
            <person name="Kudrna D."/>
            <person name="Kulathinal R.J."/>
            <person name="Kumar S."/>
            <person name="Kwok R."/>
            <person name="Lander E."/>
            <person name="Langley C.H."/>
            <person name="Lapoint R."/>
            <person name="Lazzaro B.P."/>
            <person name="Lee S.J."/>
            <person name="Levesque L."/>
            <person name="Li R."/>
            <person name="Lin C.F."/>
            <person name="Lin M.F."/>
            <person name="Lindblad-Toh K."/>
            <person name="Llopart A."/>
            <person name="Long M."/>
            <person name="Low L."/>
            <person name="Lozovsky E."/>
            <person name="Lu J."/>
            <person name="Luo M."/>
            <person name="Machado C.A."/>
            <person name="Makalowski W."/>
            <person name="Marzo M."/>
            <person name="Matsuda M."/>
            <person name="Matzkin L."/>
            <person name="McAllister B."/>
            <person name="McBride C.S."/>
            <person name="McKernan B."/>
            <person name="McKernan K."/>
            <person name="Mendez-Lago M."/>
            <person name="Minx P."/>
            <person name="Mollenhauer M.U."/>
            <person name="Montooth K."/>
            <person name="Mount S.M."/>
            <person name="Mu X."/>
            <person name="Myers E."/>
            <person name="Negre B."/>
            <person name="Newfeld S."/>
            <person name="Nielsen R."/>
            <person name="Noor M.A."/>
            <person name="O'Grady P."/>
            <person name="Pachter L."/>
            <person name="Papaceit M."/>
            <person name="Parisi M.J."/>
            <person name="Parisi M."/>
            <person name="Parts L."/>
            <person name="Pedersen J.S."/>
            <person name="Pesole G."/>
            <person name="Phillippy A.M."/>
            <person name="Ponting C.P."/>
            <person name="Pop M."/>
            <person name="Porcelli D."/>
            <person name="Powell J.R."/>
            <person name="Prohaska S."/>
            <person name="Pruitt K."/>
            <person name="Puig M."/>
            <person name="Quesneville H."/>
            <person name="Ram K.R."/>
            <person name="Rand D."/>
            <person name="Rasmussen M.D."/>
            <person name="Reed L.K."/>
            <person name="Reenan R."/>
            <person name="Reily A."/>
            <person name="Remington K.A."/>
            <person name="Rieger T.T."/>
            <person name="Ritchie M.G."/>
            <person name="Robin C."/>
            <person name="Rogers Y.H."/>
            <person name="Rohde C."/>
            <person name="Rozas J."/>
            <person name="Rubenfield M.J."/>
            <person name="Ruiz A."/>
            <person name="Russo S."/>
            <person name="Salzberg S.L."/>
            <person name="Sanchez-Gracia A."/>
            <person name="Saranga D.J."/>
            <person name="Sato H."/>
            <person name="Schaeffer S.W."/>
            <person name="Schatz M.C."/>
            <person name="Schlenke T."/>
            <person name="Schwartz R."/>
            <person name="Segarra C."/>
            <person name="Singh R.S."/>
            <person name="Sirot L."/>
            <person name="Sirota M."/>
            <person name="Sisneros N.B."/>
            <person name="Smith C.D."/>
            <person name="Smith T.F."/>
            <person name="Spieth J."/>
            <person name="Stage D.E."/>
            <person name="Stark A."/>
            <person name="Stephan W."/>
            <person name="Strausberg R.L."/>
            <person name="Strempel S."/>
            <person name="Sturgill D."/>
            <person name="Sutton G."/>
            <person name="Sutton G.G."/>
            <person name="Tao W."/>
            <person name="Teichmann S."/>
            <person name="Tobari Y.N."/>
            <person name="Tomimura Y."/>
            <person name="Tsolas J.M."/>
            <person name="Valente V.L."/>
            <person name="Venter E."/>
            <person name="Venter J.C."/>
            <person name="Vicario S."/>
            <person name="Vieira F.G."/>
            <person name="Vilella A.J."/>
            <person name="Villasante A."/>
            <person name="Walenz B."/>
            <person name="Wang J."/>
            <person name="Wasserman M."/>
            <person name="Watts T."/>
            <person name="Wilson D."/>
            <person name="Wilson R.K."/>
            <person name="Wing R.A."/>
            <person name="Wolfner M.F."/>
            <person name="Wong A."/>
            <person name="Wong G.K."/>
            <person name="Wu C.I."/>
            <person name="Wu G."/>
            <person name="Yamamoto D."/>
            <person name="Yang H.P."/>
            <person name="Yang S.P."/>
            <person name="Yorke J.A."/>
            <person name="Yoshida K."/>
            <person name="Zdobnov E."/>
            <person name="Zhang P."/>
            <person name="Zhang Y."/>
            <person name="Zimin A.V."/>
            <person name="Baldwin J."/>
            <person name="Abdouelleil A."/>
            <person name="Abdulkadir J."/>
            <person name="Abebe A."/>
            <person name="Abera B."/>
            <person name="Abreu J."/>
            <person name="Acer S.C."/>
            <person name="Aftuck L."/>
            <person name="Alexander A."/>
            <person name="An P."/>
            <person name="Anderson E."/>
            <person name="Anderson S."/>
            <person name="Arachi H."/>
            <person name="Azer M."/>
            <person name="Bachantsang P."/>
            <person name="Barry A."/>
            <person name="Bayul T."/>
            <person name="Berlin A."/>
            <person name="Bessette D."/>
            <person name="Bloom T."/>
            <person name="Blye J."/>
            <person name="Boguslavskiy L."/>
            <person name="Bonnet C."/>
            <person name="Boukhgalter B."/>
            <person name="Bourzgui I."/>
            <person name="Brown A."/>
            <person name="Cahill P."/>
            <person name="Channer S."/>
            <person name="Cheshatsang Y."/>
            <person name="Chuda L."/>
            <person name="Citroen M."/>
            <person name="Collymore A."/>
            <person name="Cooke P."/>
            <person name="Costello M."/>
            <person name="D'Aco K."/>
            <person name="Daza R."/>
            <person name="De Haan G."/>
            <person name="DeGray S."/>
            <person name="DeMaso C."/>
            <person name="Dhargay N."/>
            <person name="Dooley K."/>
            <person name="Dooley E."/>
            <person name="Doricent M."/>
            <person name="Dorje P."/>
            <person name="Dorjee K."/>
            <person name="Dupes A."/>
            <person name="Elong R."/>
            <person name="Falk J."/>
            <person name="Farina A."/>
            <person name="Faro S."/>
            <person name="Ferguson D."/>
            <person name="Fisher S."/>
            <person name="Foley C.D."/>
            <person name="Franke A."/>
            <person name="Friedrich D."/>
            <person name="Gadbois L."/>
            <person name="Gearin G."/>
            <person name="Gearin C.R."/>
            <person name="Giannoukos G."/>
            <person name="Goode T."/>
            <person name="Graham J."/>
            <person name="Grandbois E."/>
            <person name="Grewal S."/>
            <person name="Gyaltsen K."/>
            <person name="Hafez N."/>
            <person name="Hagos B."/>
            <person name="Hall J."/>
            <person name="Henson C."/>
            <person name="Hollinger A."/>
            <person name="Honan T."/>
            <person name="Huard M.D."/>
            <person name="Hughes L."/>
            <person name="Hurhula B."/>
            <person name="Husby M.E."/>
            <person name="Kamat A."/>
            <person name="Kanga B."/>
            <person name="Kashin S."/>
            <person name="Khazanovich D."/>
            <person name="Kisner P."/>
            <person name="Lance K."/>
            <person name="Lara M."/>
            <person name="Lee W."/>
            <person name="Lennon N."/>
            <person name="Letendre F."/>
            <person name="LeVine R."/>
            <person name="Lipovsky A."/>
            <person name="Liu X."/>
            <person name="Liu J."/>
            <person name="Liu S."/>
            <person name="Lokyitsang T."/>
            <person name="Lokyitsang Y."/>
            <person name="Lubonja R."/>
            <person name="Lui A."/>
            <person name="MacDonald P."/>
            <person name="Magnisalis V."/>
            <person name="Maru K."/>
            <person name="Matthews C."/>
            <person name="McCusker W."/>
            <person name="McDonough S."/>
            <person name="Mehta T."/>
            <person name="Meldrim J."/>
            <person name="Meneus L."/>
            <person name="Mihai O."/>
            <person name="Mihalev A."/>
            <person name="Mihova T."/>
            <person name="Mittelman R."/>
            <person name="Mlenga V."/>
            <person name="Montmayeur A."/>
            <person name="Mulrain L."/>
            <person name="Navidi A."/>
            <person name="Naylor J."/>
            <person name="Negash T."/>
            <person name="Nguyen T."/>
            <person name="Nguyen N."/>
            <person name="Nicol R."/>
            <person name="Norbu C."/>
            <person name="Norbu N."/>
            <person name="Novod N."/>
            <person name="O'Neill B."/>
            <person name="Osman S."/>
            <person name="Markiewicz E."/>
            <person name="Oyono O.L."/>
            <person name="Patti C."/>
            <person name="Phunkhang P."/>
            <person name="Pierre F."/>
            <person name="Priest M."/>
            <person name="Raghuraman S."/>
            <person name="Rege F."/>
            <person name="Reyes R."/>
            <person name="Rise C."/>
            <person name="Rogov P."/>
            <person name="Ross K."/>
            <person name="Ryan E."/>
            <person name="Settipalli S."/>
            <person name="Shea T."/>
            <person name="Sherpa N."/>
            <person name="Shi L."/>
            <person name="Shih D."/>
            <person name="Sparrow T."/>
            <person name="Spaulding J."/>
            <person name="Stalker J."/>
            <person name="Stange-Thomann N."/>
            <person name="Stavropoulos S."/>
            <person name="Stone C."/>
            <person name="Strader C."/>
            <person name="Tesfaye S."/>
            <person name="Thomson T."/>
            <person name="Thoulutsang Y."/>
            <person name="Thoulutsang D."/>
            <person name="Topham K."/>
            <person name="Topping I."/>
            <person name="Tsamla T."/>
            <person name="Vassiliev H."/>
            <person name="Vo A."/>
            <person name="Wangchuk T."/>
            <person name="Wangdi T."/>
            <person name="Weiand M."/>
            <person name="Wilkinson J."/>
            <person name="Wilson A."/>
            <person name="Yadav S."/>
            <person name="Young G."/>
            <person name="Yu Q."/>
            <person name="Zembek L."/>
            <person name="Zhong D."/>
            <person name="Zimmer A."/>
            <person name="Zwirko Z."/>
            <person name="Jaffe D.B."/>
            <person name="Alvarez P."/>
            <person name="Brockman W."/>
            <person name="Butler J."/>
            <person name="Chin C."/>
            <person name="Gnerre S."/>
            <person name="Grabherr M."/>
            <person name="Kleber M."/>
            <person name="Mauceli E."/>
            <person name="MacCallum I."/>
        </authorList>
    </citation>
    <scope>NUCLEOTIDE SEQUENCE [LARGE SCALE GENOMIC DNA]</scope>
    <source>
        <strain evidence="3">Tucson 14024-0371.13</strain>
    </source>
</reference>
<gene>
    <name evidence="2" type="primary">Dana\GF22632</name>
    <name evidence="2" type="synonym">dana_GLEANR_6585</name>
    <name evidence="2" type="ORF">GF22632</name>
</gene>
<dbReference type="InParanoid" id="B3MW65"/>
<dbReference type="AlphaFoldDB" id="B3MW65"/>
<keyword evidence="3" id="KW-1185">Reference proteome</keyword>
<accession>B3MW65</accession>
<name>B3MW65_DROAN</name>
<dbReference type="OMA" id="IRKKTCK"/>
<dbReference type="EMBL" id="CH902625">
    <property type="protein sequence ID" value="EDV35210.1"/>
    <property type="molecule type" value="Genomic_DNA"/>
</dbReference>
<protein>
    <recommendedName>
        <fullName evidence="4">Protein TsetseEP domain-containing protein</fullName>
    </recommendedName>
</protein>
<feature type="signal peptide" evidence="1">
    <location>
        <begin position="1"/>
        <end position="17"/>
    </location>
</feature>
<keyword evidence="1" id="KW-0732">Signal</keyword>
<dbReference type="GeneID" id="6505287"/>
<evidence type="ECO:0000313" key="3">
    <source>
        <dbReference type="Proteomes" id="UP000007801"/>
    </source>
</evidence>
<organism evidence="2 3">
    <name type="scientific">Drosophila ananassae</name>
    <name type="common">Fruit fly</name>
    <dbReference type="NCBI Taxonomy" id="7217"/>
    <lineage>
        <taxon>Eukaryota</taxon>
        <taxon>Metazoa</taxon>
        <taxon>Ecdysozoa</taxon>
        <taxon>Arthropoda</taxon>
        <taxon>Hexapoda</taxon>
        <taxon>Insecta</taxon>
        <taxon>Pterygota</taxon>
        <taxon>Neoptera</taxon>
        <taxon>Endopterygota</taxon>
        <taxon>Diptera</taxon>
        <taxon>Brachycera</taxon>
        <taxon>Muscomorpha</taxon>
        <taxon>Ephydroidea</taxon>
        <taxon>Drosophilidae</taxon>
        <taxon>Drosophila</taxon>
        <taxon>Sophophora</taxon>
    </lineage>
</organism>
<sequence>MRSIILVLALAVAAISAVSVEYDEDATALDLAKELGIDLDLEFGKNLGLELGEDGSMAIDEYGILDKMVSAIIAESKALAKEIILLTERQLLKIFLYPVRQLEQIVEDIERRAVESEECVARETVHIANIVEDTTLEFMGCGRDAAVTSINIILDTKRAVFQLTLDGYQLAKLKRKCKSYKTEIMQNSCNVKLGVKIGLFVFEGQKSLRHLIGLRKSVPAVATDATSCTNAATAHAVQGLDDINASINTCINTMFF</sequence>
<dbReference type="KEGG" id="dan:6505287"/>
<proteinExistence type="predicted"/>
<dbReference type="OrthoDB" id="7863136at2759"/>
<dbReference type="HOGENOM" id="CLU_1066628_0_0_1"/>
<evidence type="ECO:0008006" key="4">
    <source>
        <dbReference type="Google" id="ProtNLM"/>
    </source>
</evidence>
<dbReference type="Proteomes" id="UP000007801">
    <property type="component" value="Unassembled WGS sequence"/>
</dbReference>
<feature type="chain" id="PRO_5002794000" description="Protein TsetseEP domain-containing protein" evidence="1">
    <location>
        <begin position="18"/>
        <end position="256"/>
    </location>
</feature>
<evidence type="ECO:0000256" key="1">
    <source>
        <dbReference type="SAM" id="SignalP"/>
    </source>
</evidence>